<keyword evidence="2" id="KW-1185">Reference proteome</keyword>
<accession>A0ABP5DQH0</accession>
<sequence length="96" mass="10365">MVAMTSNKRAVYVVHDRTTSAQPGIQATAYESVEKAIANLDGFRAQHPDNPGPLAWSTGPGWAEGCDAQGNTVFYVFGLTVAPDNEPAYFEKFTRG</sequence>
<dbReference type="EMBL" id="BAAANN010000038">
    <property type="protein sequence ID" value="GAA1982854.1"/>
    <property type="molecule type" value="Genomic_DNA"/>
</dbReference>
<name>A0ABP5DQH0_9PSEU</name>
<organism evidence="1 2">
    <name type="scientific">Amycolatopsis minnesotensis</name>
    <dbReference type="NCBI Taxonomy" id="337894"/>
    <lineage>
        <taxon>Bacteria</taxon>
        <taxon>Bacillati</taxon>
        <taxon>Actinomycetota</taxon>
        <taxon>Actinomycetes</taxon>
        <taxon>Pseudonocardiales</taxon>
        <taxon>Pseudonocardiaceae</taxon>
        <taxon>Amycolatopsis</taxon>
    </lineage>
</organism>
<comment type="caution">
    <text evidence="1">The sequence shown here is derived from an EMBL/GenBank/DDBJ whole genome shotgun (WGS) entry which is preliminary data.</text>
</comment>
<evidence type="ECO:0000313" key="2">
    <source>
        <dbReference type="Proteomes" id="UP001501116"/>
    </source>
</evidence>
<dbReference type="Proteomes" id="UP001501116">
    <property type="component" value="Unassembled WGS sequence"/>
</dbReference>
<reference evidence="2" key="1">
    <citation type="journal article" date="2019" name="Int. J. Syst. Evol. Microbiol.">
        <title>The Global Catalogue of Microorganisms (GCM) 10K type strain sequencing project: providing services to taxonomists for standard genome sequencing and annotation.</title>
        <authorList>
            <consortium name="The Broad Institute Genomics Platform"/>
            <consortium name="The Broad Institute Genome Sequencing Center for Infectious Disease"/>
            <person name="Wu L."/>
            <person name="Ma J."/>
        </authorList>
    </citation>
    <scope>NUCLEOTIDE SEQUENCE [LARGE SCALE GENOMIC DNA]</scope>
    <source>
        <strain evidence="2">JCM 14545</strain>
    </source>
</reference>
<protein>
    <submittedName>
        <fullName evidence="1">Uncharacterized protein</fullName>
    </submittedName>
</protein>
<gene>
    <name evidence="1" type="ORF">GCM10009754_69790</name>
</gene>
<evidence type="ECO:0000313" key="1">
    <source>
        <dbReference type="EMBL" id="GAA1982854.1"/>
    </source>
</evidence>
<proteinExistence type="predicted"/>